<dbReference type="Proteomes" id="UP000637578">
    <property type="component" value="Unassembled WGS sequence"/>
</dbReference>
<accession>A0A8J3CEI3</accession>
<name>A0A8J3CEI3_9PSEU</name>
<evidence type="ECO:0000313" key="2">
    <source>
        <dbReference type="Proteomes" id="UP000637578"/>
    </source>
</evidence>
<dbReference type="RefSeq" id="WP_189057780.1">
    <property type="nucleotide sequence ID" value="NZ_BMMK01000011.1"/>
</dbReference>
<proteinExistence type="predicted"/>
<sequence>MANVITDLRSGTRSFVVLPSEARTASPDTMEFEGLGRASGLVVVVDVTAADLTADIIVKLQGVDRVASGKTWDILTSASLTAAGTTVLRVRPGITGTANVAASEPLPSVVRISVTHAGSGSITYSVSGHLAF</sequence>
<dbReference type="AlphaFoldDB" id="A0A8J3CEI3"/>
<keyword evidence="2" id="KW-1185">Reference proteome</keyword>
<reference evidence="1" key="2">
    <citation type="submission" date="2020-09" db="EMBL/GenBank/DDBJ databases">
        <authorList>
            <person name="Sun Q."/>
            <person name="Zhou Y."/>
        </authorList>
    </citation>
    <scope>NUCLEOTIDE SEQUENCE</scope>
    <source>
        <strain evidence="1">CGMCC 4.5737</strain>
    </source>
</reference>
<protein>
    <submittedName>
        <fullName evidence="1">Uncharacterized protein</fullName>
    </submittedName>
</protein>
<comment type="caution">
    <text evidence="1">The sequence shown here is derived from an EMBL/GenBank/DDBJ whole genome shotgun (WGS) entry which is preliminary data.</text>
</comment>
<organism evidence="1 2">
    <name type="scientific">Longimycelium tulufanense</name>
    <dbReference type="NCBI Taxonomy" id="907463"/>
    <lineage>
        <taxon>Bacteria</taxon>
        <taxon>Bacillati</taxon>
        <taxon>Actinomycetota</taxon>
        <taxon>Actinomycetes</taxon>
        <taxon>Pseudonocardiales</taxon>
        <taxon>Pseudonocardiaceae</taxon>
        <taxon>Longimycelium</taxon>
    </lineage>
</organism>
<gene>
    <name evidence="1" type="ORF">GCM10012275_28410</name>
</gene>
<dbReference type="EMBL" id="BMMK01000011">
    <property type="protein sequence ID" value="GGM55614.1"/>
    <property type="molecule type" value="Genomic_DNA"/>
</dbReference>
<evidence type="ECO:0000313" key="1">
    <source>
        <dbReference type="EMBL" id="GGM55614.1"/>
    </source>
</evidence>
<reference evidence="1" key="1">
    <citation type="journal article" date="2014" name="Int. J. Syst. Evol. Microbiol.">
        <title>Complete genome sequence of Corynebacterium casei LMG S-19264T (=DSM 44701T), isolated from a smear-ripened cheese.</title>
        <authorList>
            <consortium name="US DOE Joint Genome Institute (JGI-PGF)"/>
            <person name="Walter F."/>
            <person name="Albersmeier A."/>
            <person name="Kalinowski J."/>
            <person name="Ruckert C."/>
        </authorList>
    </citation>
    <scope>NUCLEOTIDE SEQUENCE</scope>
    <source>
        <strain evidence="1">CGMCC 4.5737</strain>
    </source>
</reference>